<name>A0ABZ2R0M4_9ACTN</name>
<dbReference type="InterPro" id="IPR015879">
    <property type="entry name" value="Ring_hydroxy_dOase_asu_C_dom"/>
</dbReference>
<dbReference type="PANTHER" id="PTHR43756">
    <property type="entry name" value="CHOLINE MONOOXYGENASE, CHLOROPLASTIC"/>
    <property type="match status" value="1"/>
</dbReference>
<reference evidence="8 9" key="1">
    <citation type="submission" date="2024-03" db="EMBL/GenBank/DDBJ databases">
        <title>The complete genome of Streptomyces sirii sp.nov.</title>
        <authorList>
            <person name="Zakalyukina Y.V."/>
            <person name="Belik A.R."/>
            <person name="Biryukov M.V."/>
            <person name="Baturina O.A."/>
            <person name="Kabilov M.R."/>
        </authorList>
    </citation>
    <scope>NUCLEOTIDE SEQUENCE [LARGE SCALE GENOMIC DNA]</scope>
    <source>
        <strain evidence="8 9">BP-8</strain>
    </source>
</reference>
<keyword evidence="2" id="KW-0001">2Fe-2S</keyword>
<dbReference type="PANTHER" id="PTHR43756:SF5">
    <property type="entry name" value="CHOLINE MONOOXYGENASE, CHLOROPLASTIC"/>
    <property type="match status" value="1"/>
</dbReference>
<evidence type="ECO:0000259" key="7">
    <source>
        <dbReference type="PROSITE" id="PS51296"/>
    </source>
</evidence>
<accession>A0ABZ2R0M4</accession>
<proteinExistence type="predicted"/>
<evidence type="ECO:0000256" key="2">
    <source>
        <dbReference type="ARBA" id="ARBA00022714"/>
    </source>
</evidence>
<evidence type="ECO:0000313" key="9">
    <source>
        <dbReference type="Proteomes" id="UP001626628"/>
    </source>
</evidence>
<gene>
    <name evidence="8" type="ORF">WAB15_31005</name>
</gene>
<dbReference type="GO" id="GO:0051213">
    <property type="term" value="F:dioxygenase activity"/>
    <property type="evidence" value="ECO:0007669"/>
    <property type="project" value="UniProtKB-KW"/>
</dbReference>
<dbReference type="SUPFAM" id="SSF55961">
    <property type="entry name" value="Bet v1-like"/>
    <property type="match status" value="1"/>
</dbReference>
<evidence type="ECO:0000256" key="6">
    <source>
        <dbReference type="ARBA" id="ARBA00023014"/>
    </source>
</evidence>
<sequence length="354" mass="39980">MYTDETWFQREMDTMFRPAWHFAGLASSVSEPGAFMTLRLLDEPLLIVRGDDGEVRAFRNSCRHRGAPVTDQPSGTCRGLRCPYHSWTYSLEGVLKHAPGLEGYGRDELAGLGKDLLQVPCGVREGLIFVHLGDPASAPTLDAYLGNYVSTVAAPHRTAEMVAVQEREYVLDSNWKLYVEVDMETLHTKHIHRGSIGEQPVTMSESEGNWIGVYHESPHTPALHPGERDRGFPHVEGLSGKAARGTHFSILLPGFFLVTAQDVMWWIHKIPDSATRTRVRVGYSFPASTLEREDFDEVSKHYYKRLNQVVEEDDWITEYQQKGLNASTPGCYVPEEHVVHRLDNWILDQVLHVG</sequence>
<keyword evidence="6" id="KW-0411">Iron-sulfur</keyword>
<keyword evidence="8" id="KW-0223">Dioxygenase</keyword>
<dbReference type="EMBL" id="CP147982">
    <property type="protein sequence ID" value="WXK80074.1"/>
    <property type="molecule type" value="Genomic_DNA"/>
</dbReference>
<dbReference type="InterPro" id="IPR001663">
    <property type="entry name" value="Rng_hydr_dOase-A"/>
</dbReference>
<dbReference type="RefSeq" id="WP_407288233.1">
    <property type="nucleotide sequence ID" value="NZ_CP147982.1"/>
</dbReference>
<dbReference type="Pfam" id="PF00355">
    <property type="entry name" value="Rieske"/>
    <property type="match status" value="1"/>
</dbReference>
<organism evidence="8 9">
    <name type="scientific">Streptomyces sirii</name>
    <dbReference type="NCBI Taxonomy" id="3127701"/>
    <lineage>
        <taxon>Bacteria</taxon>
        <taxon>Bacillati</taxon>
        <taxon>Actinomycetota</taxon>
        <taxon>Actinomycetes</taxon>
        <taxon>Kitasatosporales</taxon>
        <taxon>Streptomycetaceae</taxon>
        <taxon>Streptomyces</taxon>
    </lineage>
</organism>
<keyword evidence="5" id="KW-0408">Iron</keyword>
<dbReference type="CDD" id="cd00680">
    <property type="entry name" value="RHO_alpha_C"/>
    <property type="match status" value="1"/>
</dbReference>
<protein>
    <submittedName>
        <fullName evidence="8">Aromatic ring-hydroxylating dioxygenase subunit alpha</fullName>
    </submittedName>
</protein>
<dbReference type="PRINTS" id="PR00090">
    <property type="entry name" value="RNGDIOXGNASE"/>
</dbReference>
<keyword evidence="9" id="KW-1185">Reference proteome</keyword>
<evidence type="ECO:0000313" key="8">
    <source>
        <dbReference type="EMBL" id="WXK80074.1"/>
    </source>
</evidence>
<keyword evidence="3" id="KW-0479">Metal-binding</keyword>
<dbReference type="Gene3D" id="3.90.380.10">
    <property type="entry name" value="Naphthalene 1,2-dioxygenase Alpha Subunit, Chain A, domain 1"/>
    <property type="match status" value="1"/>
</dbReference>
<dbReference type="CDD" id="cd03469">
    <property type="entry name" value="Rieske_RO_Alpha_N"/>
    <property type="match status" value="1"/>
</dbReference>
<feature type="domain" description="Rieske" evidence="7">
    <location>
        <begin position="22"/>
        <end position="130"/>
    </location>
</feature>
<evidence type="ECO:0000256" key="4">
    <source>
        <dbReference type="ARBA" id="ARBA00023002"/>
    </source>
</evidence>
<evidence type="ECO:0000256" key="5">
    <source>
        <dbReference type="ARBA" id="ARBA00023004"/>
    </source>
</evidence>
<comment type="cofactor">
    <cofactor evidence="1">
        <name>Fe cation</name>
        <dbReference type="ChEBI" id="CHEBI:24875"/>
    </cofactor>
</comment>
<dbReference type="PROSITE" id="PS51296">
    <property type="entry name" value="RIESKE"/>
    <property type="match status" value="1"/>
</dbReference>
<dbReference type="InterPro" id="IPR017941">
    <property type="entry name" value="Rieske_2Fe-2S"/>
</dbReference>
<evidence type="ECO:0000256" key="1">
    <source>
        <dbReference type="ARBA" id="ARBA00001962"/>
    </source>
</evidence>
<dbReference type="Pfam" id="PF00848">
    <property type="entry name" value="Ring_hydroxyl_A"/>
    <property type="match status" value="1"/>
</dbReference>
<dbReference type="Proteomes" id="UP001626628">
    <property type="component" value="Chromosome"/>
</dbReference>
<dbReference type="SUPFAM" id="SSF50022">
    <property type="entry name" value="ISP domain"/>
    <property type="match status" value="1"/>
</dbReference>
<dbReference type="Gene3D" id="2.102.10.10">
    <property type="entry name" value="Rieske [2Fe-2S] iron-sulphur domain"/>
    <property type="match status" value="1"/>
</dbReference>
<dbReference type="InterPro" id="IPR036922">
    <property type="entry name" value="Rieske_2Fe-2S_sf"/>
</dbReference>
<keyword evidence="4" id="KW-0560">Oxidoreductase</keyword>
<evidence type="ECO:0000256" key="3">
    <source>
        <dbReference type="ARBA" id="ARBA00022723"/>
    </source>
</evidence>